<gene>
    <name evidence="9" type="ORF">F2Q69_00012196</name>
</gene>
<keyword evidence="6" id="KW-0472">Membrane</keyword>
<evidence type="ECO:0000313" key="10">
    <source>
        <dbReference type="Proteomes" id="UP000712600"/>
    </source>
</evidence>
<organism evidence="9 10">
    <name type="scientific">Brassica cretica</name>
    <name type="common">Mustard</name>
    <dbReference type="NCBI Taxonomy" id="69181"/>
    <lineage>
        <taxon>Eukaryota</taxon>
        <taxon>Viridiplantae</taxon>
        <taxon>Streptophyta</taxon>
        <taxon>Embryophyta</taxon>
        <taxon>Tracheophyta</taxon>
        <taxon>Spermatophyta</taxon>
        <taxon>Magnoliopsida</taxon>
        <taxon>eudicotyledons</taxon>
        <taxon>Gunneridae</taxon>
        <taxon>Pentapetalae</taxon>
        <taxon>rosids</taxon>
        <taxon>malvids</taxon>
        <taxon>Brassicales</taxon>
        <taxon>Brassicaceae</taxon>
        <taxon>Brassiceae</taxon>
        <taxon>Brassica</taxon>
    </lineage>
</organism>
<keyword evidence="4" id="KW-0456">Lyase</keyword>
<evidence type="ECO:0000256" key="4">
    <source>
        <dbReference type="ARBA" id="ARBA00023239"/>
    </source>
</evidence>
<evidence type="ECO:0000256" key="5">
    <source>
        <dbReference type="ARBA" id="ARBA00038405"/>
    </source>
</evidence>
<evidence type="ECO:0000259" key="8">
    <source>
        <dbReference type="Pfam" id="PF03936"/>
    </source>
</evidence>
<keyword evidence="3" id="KW-0464">Manganese</keyword>
<comment type="caution">
    <text evidence="9">The sequence shown here is derived from an EMBL/GenBank/DDBJ whole genome shotgun (WGS) entry which is preliminary data.</text>
</comment>
<dbReference type="InterPro" id="IPR001906">
    <property type="entry name" value="Terpene_synth_N"/>
</dbReference>
<dbReference type="InterPro" id="IPR005630">
    <property type="entry name" value="Terpene_synthase_metal-bd"/>
</dbReference>
<dbReference type="GO" id="GO:0016114">
    <property type="term" value="P:terpenoid biosynthetic process"/>
    <property type="evidence" value="ECO:0007669"/>
    <property type="project" value="InterPro"/>
</dbReference>
<keyword evidence="1" id="KW-0479">Metal-binding</keyword>
<evidence type="ECO:0008006" key="11">
    <source>
        <dbReference type="Google" id="ProtNLM"/>
    </source>
</evidence>
<dbReference type="GO" id="GO:0010333">
    <property type="term" value="F:terpene synthase activity"/>
    <property type="evidence" value="ECO:0007669"/>
    <property type="project" value="InterPro"/>
</dbReference>
<reference evidence="9" key="1">
    <citation type="submission" date="2019-12" db="EMBL/GenBank/DDBJ databases">
        <title>Genome sequencing and annotation of Brassica cretica.</title>
        <authorList>
            <person name="Studholme D.J."/>
            <person name="Sarris P."/>
        </authorList>
    </citation>
    <scope>NUCLEOTIDE SEQUENCE</scope>
    <source>
        <strain evidence="9">PFS-109/04</strain>
        <tissue evidence="9">Leaf</tissue>
    </source>
</reference>
<dbReference type="InterPro" id="IPR008930">
    <property type="entry name" value="Terpenoid_cyclase/PrenylTrfase"/>
</dbReference>
<dbReference type="Proteomes" id="UP000712600">
    <property type="component" value="Unassembled WGS sequence"/>
</dbReference>
<dbReference type="PANTHER" id="PTHR31225:SF242">
    <property type="entry name" value="TERPENOID SYNTHASE 9"/>
    <property type="match status" value="1"/>
</dbReference>
<sequence>MSSQGINSMKKRILMIYLLVSLGLVYHFENEIEESLKEGFEKIEEMMAGTDDLYTTSTIFWVFRTYGHHISSCKHSLPRHVMVDVAAHLGTTTDYIMDEALSFASTHMELLASDATCPPHLSLHIQNALTLSQNRKMEIVVAMEYIPFYEQEEDHDKMLLRFAKLNFNLLQLYYIEELKTEHDFASNLPPFFRYATVENHFFVSSTYFEPKFSEKRIMLTKYLVALTIIDDTFYRYASLPEAERLANSLERWAPDDDMDRQPNYLKFLFEFIVDCFEEFEREMMLEGNSYCVEATKKEVTCQTWSCKFQDSRSNIFILDIAL</sequence>
<evidence type="ECO:0000256" key="6">
    <source>
        <dbReference type="SAM" id="Phobius"/>
    </source>
</evidence>
<evidence type="ECO:0000259" key="7">
    <source>
        <dbReference type="Pfam" id="PF01397"/>
    </source>
</evidence>
<keyword evidence="6" id="KW-0812">Transmembrane</keyword>
<keyword evidence="2" id="KW-0460">Magnesium</keyword>
<comment type="similarity">
    <text evidence="5">Belongs to the terpene synthase family. Tpsa subfamily.</text>
</comment>
<feature type="domain" description="Terpene synthase N-terminal" evidence="7">
    <location>
        <begin position="7"/>
        <end position="72"/>
    </location>
</feature>
<evidence type="ECO:0000313" key="9">
    <source>
        <dbReference type="EMBL" id="KAF3555427.1"/>
    </source>
</evidence>
<dbReference type="Gene3D" id="1.10.600.10">
    <property type="entry name" value="Farnesyl Diphosphate Synthase"/>
    <property type="match status" value="1"/>
</dbReference>
<dbReference type="SUPFAM" id="SSF48239">
    <property type="entry name" value="Terpenoid cyclases/Protein prenyltransferases"/>
    <property type="match status" value="1"/>
</dbReference>
<dbReference type="Pfam" id="PF01397">
    <property type="entry name" value="Terpene_synth"/>
    <property type="match status" value="1"/>
</dbReference>
<dbReference type="InterPro" id="IPR036965">
    <property type="entry name" value="Terpene_synth_N_sf"/>
</dbReference>
<dbReference type="EMBL" id="QGKX02000996">
    <property type="protein sequence ID" value="KAF3555427.1"/>
    <property type="molecule type" value="Genomic_DNA"/>
</dbReference>
<dbReference type="InterPro" id="IPR008949">
    <property type="entry name" value="Isoprenoid_synthase_dom_sf"/>
</dbReference>
<evidence type="ECO:0000256" key="2">
    <source>
        <dbReference type="ARBA" id="ARBA00022842"/>
    </source>
</evidence>
<dbReference type="SUPFAM" id="SSF48576">
    <property type="entry name" value="Terpenoid synthases"/>
    <property type="match status" value="1"/>
</dbReference>
<dbReference type="AlphaFoldDB" id="A0A8S9QUM0"/>
<dbReference type="Pfam" id="PF03936">
    <property type="entry name" value="Terpene_synth_C"/>
    <property type="match status" value="1"/>
</dbReference>
<keyword evidence="6" id="KW-1133">Transmembrane helix</keyword>
<evidence type="ECO:0000256" key="1">
    <source>
        <dbReference type="ARBA" id="ARBA00022723"/>
    </source>
</evidence>
<dbReference type="InterPro" id="IPR050148">
    <property type="entry name" value="Terpene_synthase-like"/>
</dbReference>
<protein>
    <recommendedName>
        <fullName evidence="11">Terpene synthase metal-binding domain-containing protein</fullName>
    </recommendedName>
</protein>
<dbReference type="PANTHER" id="PTHR31225">
    <property type="entry name" value="OS04G0344100 PROTEIN-RELATED"/>
    <property type="match status" value="1"/>
</dbReference>
<feature type="transmembrane region" description="Helical" evidence="6">
    <location>
        <begin position="12"/>
        <end position="28"/>
    </location>
</feature>
<evidence type="ECO:0000256" key="3">
    <source>
        <dbReference type="ARBA" id="ARBA00023211"/>
    </source>
</evidence>
<dbReference type="GO" id="GO:0000287">
    <property type="term" value="F:magnesium ion binding"/>
    <property type="evidence" value="ECO:0007669"/>
    <property type="project" value="InterPro"/>
</dbReference>
<feature type="domain" description="Terpene synthase metal-binding" evidence="8">
    <location>
        <begin position="181"/>
        <end position="301"/>
    </location>
</feature>
<accession>A0A8S9QUM0</accession>
<name>A0A8S9QUM0_BRACR</name>
<dbReference type="Gene3D" id="1.50.10.130">
    <property type="entry name" value="Terpene synthase, N-terminal domain"/>
    <property type="match status" value="2"/>
</dbReference>
<proteinExistence type="inferred from homology"/>